<feature type="region of interest" description="Disordered" evidence="1">
    <location>
        <begin position="1"/>
        <end position="54"/>
    </location>
</feature>
<name>F0W6Y4_9STRA</name>
<evidence type="ECO:0000256" key="1">
    <source>
        <dbReference type="SAM" id="MobiDB-lite"/>
    </source>
</evidence>
<dbReference type="HOGENOM" id="CLU_110480_0_0_1"/>
<dbReference type="AlphaFoldDB" id="F0W6Y4"/>
<feature type="compositionally biased region" description="Polar residues" evidence="1">
    <location>
        <begin position="29"/>
        <end position="40"/>
    </location>
</feature>
<reference evidence="2" key="1">
    <citation type="journal article" date="2011" name="PLoS Biol.">
        <title>Gene gain and loss during evolution of obligate parasitism in the white rust pathogen of Arabidopsis thaliana.</title>
        <authorList>
            <person name="Kemen E."/>
            <person name="Gardiner A."/>
            <person name="Schultz-Larsen T."/>
            <person name="Kemen A.C."/>
            <person name="Balmuth A.L."/>
            <person name="Robert-Seilaniantz A."/>
            <person name="Bailey K."/>
            <person name="Holub E."/>
            <person name="Studholme D.J."/>
            <person name="Maclean D."/>
            <person name="Jones J.D."/>
        </authorList>
    </citation>
    <scope>NUCLEOTIDE SEQUENCE</scope>
</reference>
<proteinExistence type="predicted"/>
<organism evidence="2">
    <name type="scientific">Albugo laibachii Nc14</name>
    <dbReference type="NCBI Taxonomy" id="890382"/>
    <lineage>
        <taxon>Eukaryota</taxon>
        <taxon>Sar</taxon>
        <taxon>Stramenopiles</taxon>
        <taxon>Oomycota</taxon>
        <taxon>Peronosporomycetes</taxon>
        <taxon>Albuginales</taxon>
        <taxon>Albuginaceae</taxon>
        <taxon>Albugo</taxon>
    </lineage>
</organism>
<protein>
    <submittedName>
        <fullName evidence="2">AlNc14C27G2620 protein</fullName>
    </submittedName>
</protein>
<reference evidence="2" key="2">
    <citation type="submission" date="2011-02" db="EMBL/GenBank/DDBJ databases">
        <authorList>
            <person name="MacLean D."/>
        </authorList>
    </citation>
    <scope>NUCLEOTIDE SEQUENCE</scope>
</reference>
<accession>F0W6Y4</accession>
<sequence length="226" mass="25084">MVSMKKDQMKKKMVEKEVDSRDASEKESSSLGQQNVWTKGSTDRDNIRQNHSTEKEEISKYSVWDVSQCAAECSVRSGADTIAEIEQNTANSIASINTGKWKDGEDILKESVARNISKLGGKLMSMVWKFYYVSTEKNAVTGRARAKCKFCHFELDGRTERMLSHSGTNSAVKGDCGATIHRSIDMAEDKNADNNEDNDGIAASEDDGTFCMLAELTQVSSMEDKH</sequence>
<gene>
    <name evidence="2" type="primary">AlNc14C27G2620</name>
    <name evidence="2" type="ORF">ALNC14_030220</name>
</gene>
<evidence type="ECO:0000313" key="2">
    <source>
        <dbReference type="EMBL" id="CCA16879.1"/>
    </source>
</evidence>
<dbReference type="EMBL" id="FR824072">
    <property type="protein sequence ID" value="CCA16879.1"/>
    <property type="molecule type" value="Genomic_DNA"/>
</dbReference>
<feature type="compositionally biased region" description="Basic and acidic residues" evidence="1">
    <location>
        <begin position="1"/>
        <end position="28"/>
    </location>
</feature>
<feature type="compositionally biased region" description="Basic and acidic residues" evidence="1">
    <location>
        <begin position="41"/>
        <end position="54"/>
    </location>
</feature>